<proteinExistence type="predicted"/>
<sequence length="82" mass="9426">MSLPDPVRTVIQIKRMIANNERPVTLLYQFLNSRSTTANLVANTIVSNREAIKVLTSPAGRKWVKYWLDDFLTYLQQMAEGK</sequence>
<evidence type="ECO:0000313" key="1">
    <source>
        <dbReference type="EMBL" id="QJA87454.1"/>
    </source>
</evidence>
<accession>A0A6M3L1D2</accession>
<gene>
    <name evidence="1" type="ORF">MM415B02992_0010</name>
</gene>
<dbReference type="AlphaFoldDB" id="A0A6M3L1D2"/>
<name>A0A6M3L1D2_9ZZZZ</name>
<protein>
    <submittedName>
        <fullName evidence="1">Uncharacterized protein</fullName>
    </submittedName>
</protein>
<organism evidence="1">
    <name type="scientific">viral metagenome</name>
    <dbReference type="NCBI Taxonomy" id="1070528"/>
    <lineage>
        <taxon>unclassified sequences</taxon>
        <taxon>metagenomes</taxon>
        <taxon>organismal metagenomes</taxon>
    </lineage>
</organism>
<dbReference type="EMBL" id="MT142707">
    <property type="protein sequence ID" value="QJA87454.1"/>
    <property type="molecule type" value="Genomic_DNA"/>
</dbReference>
<reference evidence="1" key="1">
    <citation type="submission" date="2020-03" db="EMBL/GenBank/DDBJ databases">
        <title>The deep terrestrial virosphere.</title>
        <authorList>
            <person name="Holmfeldt K."/>
            <person name="Nilsson E."/>
            <person name="Simone D."/>
            <person name="Lopez-Fernandez M."/>
            <person name="Wu X."/>
            <person name="de Brujin I."/>
            <person name="Lundin D."/>
            <person name="Andersson A."/>
            <person name="Bertilsson S."/>
            <person name="Dopson M."/>
        </authorList>
    </citation>
    <scope>NUCLEOTIDE SEQUENCE</scope>
    <source>
        <strain evidence="1">MM415B02992</strain>
    </source>
</reference>